<dbReference type="Gene3D" id="1.10.10.10">
    <property type="entry name" value="Winged helix-like DNA-binding domain superfamily/Winged helix DNA-binding domain"/>
    <property type="match status" value="1"/>
</dbReference>
<dbReference type="GO" id="GO:0003677">
    <property type="term" value="F:DNA binding"/>
    <property type="evidence" value="ECO:0007669"/>
    <property type="project" value="InterPro"/>
</dbReference>
<dbReference type="InterPro" id="IPR013324">
    <property type="entry name" value="RNA_pol_sigma_r3/r4-like"/>
</dbReference>
<organism evidence="7 8">
    <name type="scientific">Variovorax paradoxus</name>
    <dbReference type="NCBI Taxonomy" id="34073"/>
    <lineage>
        <taxon>Bacteria</taxon>
        <taxon>Pseudomonadati</taxon>
        <taxon>Pseudomonadota</taxon>
        <taxon>Betaproteobacteria</taxon>
        <taxon>Burkholderiales</taxon>
        <taxon>Comamonadaceae</taxon>
        <taxon>Variovorax</taxon>
    </lineage>
</organism>
<dbReference type="Gene3D" id="1.10.1740.10">
    <property type="match status" value="1"/>
</dbReference>
<name>A0A2W5PYH0_VARPD</name>
<dbReference type="CDD" id="cd06171">
    <property type="entry name" value="Sigma70_r4"/>
    <property type="match status" value="1"/>
</dbReference>
<evidence type="ECO:0000313" key="8">
    <source>
        <dbReference type="Proteomes" id="UP000249135"/>
    </source>
</evidence>
<proteinExistence type="inferred from homology"/>
<evidence type="ECO:0000259" key="5">
    <source>
        <dbReference type="Pfam" id="PF04542"/>
    </source>
</evidence>
<dbReference type="InterPro" id="IPR036388">
    <property type="entry name" value="WH-like_DNA-bd_sf"/>
</dbReference>
<dbReference type="Pfam" id="PF08281">
    <property type="entry name" value="Sigma70_r4_2"/>
    <property type="match status" value="1"/>
</dbReference>
<reference evidence="7 8" key="1">
    <citation type="submission" date="2017-08" db="EMBL/GenBank/DDBJ databases">
        <title>Infants hospitalized years apart are colonized by the same room-sourced microbial strains.</title>
        <authorList>
            <person name="Brooks B."/>
            <person name="Olm M.R."/>
            <person name="Firek B.A."/>
            <person name="Baker R."/>
            <person name="Thomas B.C."/>
            <person name="Morowitz M.J."/>
            <person name="Banfield J.F."/>
        </authorList>
    </citation>
    <scope>NUCLEOTIDE SEQUENCE [LARGE SCALE GENOMIC DNA]</scope>
    <source>
        <strain evidence="7">S2_005_003_R2_41</strain>
    </source>
</reference>
<accession>A0A2W5PYH0</accession>
<sequence length="161" mass="17929">MRVAAPSPAIHMSNPDVAHLYAEHHGWLRGWLARRVESGAAAADLTQDTFVNILEQPVMPVLRQPRAFLQVVASRLMINRFRRATLEAEIGARQLVGQVVALLTHELDERSRTAFLMARVEGHGYREIAAHLGVSETRVKQYLAKVLLHCHARLFPDGAAA</sequence>
<dbReference type="Pfam" id="PF04542">
    <property type="entry name" value="Sigma70_r2"/>
    <property type="match status" value="1"/>
</dbReference>
<evidence type="ECO:0000313" key="7">
    <source>
        <dbReference type="EMBL" id="PZQ70386.1"/>
    </source>
</evidence>
<evidence type="ECO:0000259" key="6">
    <source>
        <dbReference type="Pfam" id="PF08281"/>
    </source>
</evidence>
<keyword evidence="3" id="KW-0731">Sigma factor</keyword>
<protein>
    <submittedName>
        <fullName evidence="7">RNA polymerase subunit sigma</fullName>
    </submittedName>
</protein>
<gene>
    <name evidence="7" type="ORF">DI563_18570</name>
</gene>
<dbReference type="InterPro" id="IPR013249">
    <property type="entry name" value="RNA_pol_sigma70_r4_t2"/>
</dbReference>
<dbReference type="Proteomes" id="UP000249135">
    <property type="component" value="Unassembled WGS sequence"/>
</dbReference>
<feature type="non-terminal residue" evidence="7">
    <location>
        <position position="161"/>
    </location>
</feature>
<keyword evidence="2" id="KW-0805">Transcription regulation</keyword>
<dbReference type="InterPro" id="IPR013325">
    <property type="entry name" value="RNA_pol_sigma_r2"/>
</dbReference>
<evidence type="ECO:0000256" key="3">
    <source>
        <dbReference type="ARBA" id="ARBA00023082"/>
    </source>
</evidence>
<evidence type="ECO:0000256" key="2">
    <source>
        <dbReference type="ARBA" id="ARBA00023015"/>
    </source>
</evidence>
<feature type="domain" description="RNA polymerase sigma-70 region 2" evidence="5">
    <location>
        <begin position="20"/>
        <end position="85"/>
    </location>
</feature>
<evidence type="ECO:0000256" key="4">
    <source>
        <dbReference type="ARBA" id="ARBA00023163"/>
    </source>
</evidence>
<dbReference type="GO" id="GO:0006352">
    <property type="term" value="P:DNA-templated transcription initiation"/>
    <property type="evidence" value="ECO:0007669"/>
    <property type="project" value="InterPro"/>
</dbReference>
<dbReference type="GO" id="GO:0016987">
    <property type="term" value="F:sigma factor activity"/>
    <property type="evidence" value="ECO:0007669"/>
    <property type="project" value="UniProtKB-KW"/>
</dbReference>
<dbReference type="InterPro" id="IPR007627">
    <property type="entry name" value="RNA_pol_sigma70_r2"/>
</dbReference>
<dbReference type="InterPro" id="IPR039425">
    <property type="entry name" value="RNA_pol_sigma-70-like"/>
</dbReference>
<feature type="domain" description="RNA polymerase sigma factor 70 region 4 type 2" evidence="6">
    <location>
        <begin position="105"/>
        <end position="150"/>
    </location>
</feature>
<dbReference type="PANTHER" id="PTHR43133">
    <property type="entry name" value="RNA POLYMERASE ECF-TYPE SIGMA FACTO"/>
    <property type="match status" value="1"/>
</dbReference>
<keyword evidence="4" id="KW-0804">Transcription</keyword>
<comment type="similarity">
    <text evidence="1">Belongs to the sigma-70 factor family. ECF subfamily.</text>
</comment>
<dbReference type="EMBL" id="QFPP01000270">
    <property type="protein sequence ID" value="PZQ70386.1"/>
    <property type="molecule type" value="Genomic_DNA"/>
</dbReference>
<dbReference type="PANTHER" id="PTHR43133:SF63">
    <property type="entry name" value="RNA POLYMERASE SIGMA FACTOR FECI-RELATED"/>
    <property type="match status" value="1"/>
</dbReference>
<dbReference type="AlphaFoldDB" id="A0A2W5PYH0"/>
<evidence type="ECO:0000256" key="1">
    <source>
        <dbReference type="ARBA" id="ARBA00010641"/>
    </source>
</evidence>
<comment type="caution">
    <text evidence="7">The sequence shown here is derived from an EMBL/GenBank/DDBJ whole genome shotgun (WGS) entry which is preliminary data.</text>
</comment>
<dbReference type="SUPFAM" id="SSF88946">
    <property type="entry name" value="Sigma2 domain of RNA polymerase sigma factors"/>
    <property type="match status" value="1"/>
</dbReference>
<dbReference type="SUPFAM" id="SSF88659">
    <property type="entry name" value="Sigma3 and sigma4 domains of RNA polymerase sigma factors"/>
    <property type="match status" value="1"/>
</dbReference>